<name>A0A1I5U3M0_9FIRM</name>
<dbReference type="EMBL" id="FOXO01000011">
    <property type="protein sequence ID" value="SFP89915.1"/>
    <property type="molecule type" value="Genomic_DNA"/>
</dbReference>
<dbReference type="Pfam" id="PF17820">
    <property type="entry name" value="PDZ_6"/>
    <property type="match status" value="1"/>
</dbReference>
<reference evidence="5" key="1">
    <citation type="submission" date="2016-10" db="EMBL/GenBank/DDBJ databases">
        <authorList>
            <person name="Varghese N."/>
            <person name="Submissions S."/>
        </authorList>
    </citation>
    <scope>NUCLEOTIDE SEQUENCE [LARGE SCALE GENOMIC DNA]</scope>
    <source>
        <strain evidence="5">P18</strain>
    </source>
</reference>
<dbReference type="AlphaFoldDB" id="A0A1I5U3M0"/>
<accession>A0A1I5U3M0</accession>
<dbReference type="Pfam" id="PF04459">
    <property type="entry name" value="DUF512"/>
    <property type="match status" value="1"/>
</dbReference>
<dbReference type="Gene3D" id="2.30.42.10">
    <property type="match status" value="1"/>
</dbReference>
<proteinExistence type="predicted"/>
<keyword evidence="5" id="KW-1185">Reference proteome</keyword>
<protein>
    <submittedName>
        <fullName evidence="4">Putative radical SAM enzyme, TIGR03279 family</fullName>
    </submittedName>
</protein>
<dbReference type="Proteomes" id="UP000182624">
    <property type="component" value="Unassembled WGS sequence"/>
</dbReference>
<organism evidence="4 5">
    <name type="scientific">Butyrivibrio proteoclasticus</name>
    <dbReference type="NCBI Taxonomy" id="43305"/>
    <lineage>
        <taxon>Bacteria</taxon>
        <taxon>Bacillati</taxon>
        <taxon>Bacillota</taxon>
        <taxon>Clostridia</taxon>
        <taxon>Lachnospirales</taxon>
        <taxon>Lachnospiraceae</taxon>
        <taxon>Butyrivibrio</taxon>
    </lineage>
</organism>
<dbReference type="SUPFAM" id="SSF102114">
    <property type="entry name" value="Radical SAM enzymes"/>
    <property type="match status" value="1"/>
</dbReference>
<evidence type="ECO:0000313" key="5">
    <source>
        <dbReference type="Proteomes" id="UP000182624"/>
    </source>
</evidence>
<evidence type="ECO:0000259" key="3">
    <source>
        <dbReference type="Pfam" id="PF19238"/>
    </source>
</evidence>
<dbReference type="SUPFAM" id="SSF50156">
    <property type="entry name" value="PDZ domain-like"/>
    <property type="match status" value="1"/>
</dbReference>
<feature type="domain" description="DUF512" evidence="1">
    <location>
        <begin position="239"/>
        <end position="445"/>
    </location>
</feature>
<evidence type="ECO:0000313" key="4">
    <source>
        <dbReference type="EMBL" id="SFP89915.1"/>
    </source>
</evidence>
<dbReference type="InterPro" id="IPR058240">
    <property type="entry name" value="rSAM_sf"/>
</dbReference>
<gene>
    <name evidence="4" type="ORF">SAMN04487928_11145</name>
</gene>
<sequence>MVLTRQGQDGIIQGMKKNIGHLIGSVDEGSIAEELNIEPGDKLIKINDQIIEDIFDFQYLVQDEHLDVLIEKSDGEQWLLDIDKEFDEDLGIEFENGLMDDYRSCSNKCIFCFIDQMPKGMRKTLYFKDDDSRLSFLQGNYVTLTNMSDADIDRILKYHLSPINISFQTTNPELRCKMLGNRFAGEALKKVDRLCAPGTGIEINGQIVLCKGVNDGKELERSISDMAKYIPNLQSVSVVPVGLSKYRDGLYPLEPFNSQDAGEVIDLIERWQKKIYNEHGMHFIHASDEWYFLAGRDFPEAERYDGYIQLENGVGMMRLLIDEFNEALEKAVSEHKNHLDCLNREISIATGRLVYPCIKDMAEKAMSICTGLKVHVYEIINEFFGERITVSGLLTGTDIINQLKGKELGSELFLPENLLRSGEDYLLDDVRICDIEEKLNTKVGISKCDGHDLVSVLFDIPEDELI</sequence>
<feature type="domain" description="Putative radical SAM N-terminal" evidence="3">
    <location>
        <begin position="84"/>
        <end position="236"/>
    </location>
</feature>
<dbReference type="Pfam" id="PF19238">
    <property type="entry name" value="Radical_SAM_2"/>
    <property type="match status" value="1"/>
</dbReference>
<feature type="domain" description="PDZ" evidence="2">
    <location>
        <begin position="23"/>
        <end position="71"/>
    </location>
</feature>
<evidence type="ECO:0000259" key="1">
    <source>
        <dbReference type="Pfam" id="PF04459"/>
    </source>
</evidence>
<evidence type="ECO:0000259" key="2">
    <source>
        <dbReference type="Pfam" id="PF17820"/>
    </source>
</evidence>
<dbReference type="InterPro" id="IPR013785">
    <property type="entry name" value="Aldolase_TIM"/>
</dbReference>
<dbReference type="InterPro" id="IPR045375">
    <property type="entry name" value="Put_radical_SAM-like_N"/>
</dbReference>
<dbReference type="InterPro" id="IPR041489">
    <property type="entry name" value="PDZ_6"/>
</dbReference>
<dbReference type="InterPro" id="IPR007549">
    <property type="entry name" value="DUF512"/>
</dbReference>
<dbReference type="InterPro" id="IPR036034">
    <property type="entry name" value="PDZ_sf"/>
</dbReference>
<dbReference type="Gene3D" id="3.20.20.70">
    <property type="entry name" value="Aldolase class I"/>
    <property type="match status" value="1"/>
</dbReference>